<dbReference type="Proteomes" id="UP000728106">
    <property type="component" value="Unassembled WGS sequence"/>
</dbReference>
<dbReference type="Proteomes" id="UP000808038">
    <property type="component" value="Unassembled WGS sequence"/>
</dbReference>
<evidence type="ECO:0000313" key="1">
    <source>
        <dbReference type="EMBL" id="MBJ7631728.1"/>
    </source>
</evidence>
<dbReference type="OrthoDB" id="2475196at2"/>
<dbReference type="InterPro" id="IPR032710">
    <property type="entry name" value="NTF2-like_dom_sf"/>
</dbReference>
<evidence type="ECO:0000313" key="3">
    <source>
        <dbReference type="Proteomes" id="UP000728106"/>
    </source>
</evidence>
<dbReference type="SUPFAM" id="SSF54427">
    <property type="entry name" value="NTF2-like"/>
    <property type="match status" value="1"/>
</dbReference>
<dbReference type="Gene3D" id="3.10.450.50">
    <property type="match status" value="1"/>
</dbReference>
<keyword evidence="3" id="KW-1185">Reference proteome</keyword>
<comment type="caution">
    <text evidence="2">The sequence shown here is derived from an EMBL/GenBank/DDBJ whole genome shotgun (WGS) entry which is preliminary data.</text>
</comment>
<organism evidence="2 3">
    <name type="scientific">Weissella confusa</name>
    <name type="common">Lactobacillus confusus</name>
    <dbReference type="NCBI Taxonomy" id="1583"/>
    <lineage>
        <taxon>Bacteria</taxon>
        <taxon>Bacillati</taxon>
        <taxon>Bacillota</taxon>
        <taxon>Bacilli</taxon>
        <taxon>Lactobacillales</taxon>
        <taxon>Lactobacillaceae</taxon>
        <taxon>Weissella</taxon>
    </lineage>
</organism>
<dbReference type="EMBL" id="JAAOCX010000001">
    <property type="protein sequence ID" value="MBJ7631728.1"/>
    <property type="molecule type" value="Genomic_DNA"/>
</dbReference>
<gene>
    <name evidence="2" type="ORF">HAU20_00305</name>
    <name evidence="1" type="ORF">HAU43_01175</name>
</gene>
<dbReference type="RefSeq" id="WP_003610140.1">
    <property type="nucleotide sequence ID" value="NZ_ALXH01000096.1"/>
</dbReference>
<dbReference type="GeneID" id="57978580"/>
<protein>
    <recommendedName>
        <fullName evidence="4">SnoaL-like domain-containing protein</fullName>
    </recommendedName>
</protein>
<reference evidence="2 3" key="2">
    <citation type="journal article" date="2021" name="Int. J. Food Microbiol.">
        <title>Safety demonstration of a microbial species for use in the food chain: Weissella confusa.</title>
        <authorList>
            <person name="Bourdichon F."/>
            <person name="Patrone V."/>
            <person name="Fontana A."/>
            <person name="Milani G."/>
            <person name="Morelli L."/>
        </authorList>
    </citation>
    <scope>NUCLEOTIDE SEQUENCE [LARGE SCALE GENOMIC DNA]</scope>
    <source>
        <strain evidence="1">CCUG 30943</strain>
        <strain evidence="2 3">CCUG 43002</strain>
    </source>
</reference>
<reference evidence="2" key="1">
    <citation type="submission" date="2020-02" db="EMBL/GenBank/DDBJ databases">
        <authorList>
            <person name="Fontana A."/>
            <person name="Patrone V."/>
            <person name="Morelli L."/>
        </authorList>
    </citation>
    <scope>NUCLEOTIDE SEQUENCE</scope>
    <source>
        <strain evidence="1">CCUG 30943</strain>
        <strain evidence="2">CCUG 43002</strain>
    </source>
</reference>
<sequence>MSASTPMYQVISYLNDLDGSYVSLFAPDAIVSDVASKQISVGLPDIQSYFKQYFFAHNVQTSIHSVEPLNDEVLAHVTFHGDFSDSFASDGNVDATIELATTGHKIHKMIIKLDAA</sequence>
<dbReference type="AlphaFoldDB" id="A0A329G5E7"/>
<evidence type="ECO:0000313" key="2">
    <source>
        <dbReference type="EMBL" id="MBJ7637864.1"/>
    </source>
</evidence>
<accession>A0A329G5E7</accession>
<proteinExistence type="predicted"/>
<name>A0A329G5E7_WEICO</name>
<evidence type="ECO:0008006" key="4">
    <source>
        <dbReference type="Google" id="ProtNLM"/>
    </source>
</evidence>
<dbReference type="EMBL" id="JAAOCP010000001">
    <property type="protein sequence ID" value="MBJ7637864.1"/>
    <property type="molecule type" value="Genomic_DNA"/>
</dbReference>